<dbReference type="EMBL" id="JAMKFE010000001">
    <property type="protein sequence ID" value="MCM5678047.1"/>
    <property type="molecule type" value="Genomic_DNA"/>
</dbReference>
<dbReference type="Gene3D" id="1.10.150.320">
    <property type="entry name" value="Photosystem II 12 kDa extrinsic protein"/>
    <property type="match status" value="1"/>
</dbReference>
<dbReference type="RefSeq" id="WP_251776167.1">
    <property type="nucleotide sequence ID" value="NZ_JAMKFE010000001.1"/>
</dbReference>
<feature type="chain" id="PRO_5047175116" evidence="2">
    <location>
        <begin position="20"/>
        <end position="111"/>
    </location>
</feature>
<evidence type="ECO:0000313" key="3">
    <source>
        <dbReference type="EMBL" id="MCM5678047.1"/>
    </source>
</evidence>
<dbReference type="Pfam" id="PF12836">
    <property type="entry name" value="HHH_3"/>
    <property type="match status" value="1"/>
</dbReference>
<feature type="region of interest" description="Disordered" evidence="1">
    <location>
        <begin position="91"/>
        <end position="111"/>
    </location>
</feature>
<dbReference type="InterPro" id="IPR010994">
    <property type="entry name" value="RuvA_2-like"/>
</dbReference>
<reference evidence="3" key="1">
    <citation type="submission" date="2022-05" db="EMBL/GenBank/DDBJ databases">
        <title>Schlegelella sp. nov., isolated from mangrove soil.</title>
        <authorList>
            <person name="Liu Y."/>
            <person name="Ge X."/>
            <person name="Liu W."/>
        </authorList>
    </citation>
    <scope>NUCLEOTIDE SEQUENCE</scope>
    <source>
        <strain evidence="3">S2-27</strain>
    </source>
</reference>
<name>A0ABT0YIL0_9BURK</name>
<evidence type="ECO:0000256" key="2">
    <source>
        <dbReference type="SAM" id="SignalP"/>
    </source>
</evidence>
<organism evidence="3 4">
    <name type="scientific">Caldimonas mangrovi</name>
    <dbReference type="NCBI Taxonomy" id="2944811"/>
    <lineage>
        <taxon>Bacteria</taxon>
        <taxon>Pseudomonadati</taxon>
        <taxon>Pseudomonadota</taxon>
        <taxon>Betaproteobacteria</taxon>
        <taxon>Burkholderiales</taxon>
        <taxon>Sphaerotilaceae</taxon>
        <taxon>Caldimonas</taxon>
    </lineage>
</organism>
<dbReference type="PANTHER" id="PTHR21180:SF32">
    <property type="entry name" value="ENDONUCLEASE_EXONUCLEASE_PHOSPHATASE FAMILY DOMAIN-CONTAINING PROTEIN 1"/>
    <property type="match status" value="1"/>
</dbReference>
<evidence type="ECO:0000256" key="1">
    <source>
        <dbReference type="SAM" id="MobiDB-lite"/>
    </source>
</evidence>
<dbReference type="PANTHER" id="PTHR21180">
    <property type="entry name" value="ENDONUCLEASE/EXONUCLEASE/PHOSPHATASE FAMILY DOMAIN-CONTAINING PROTEIN 1"/>
    <property type="match status" value="1"/>
</dbReference>
<dbReference type="Proteomes" id="UP001165541">
    <property type="component" value="Unassembled WGS sequence"/>
</dbReference>
<proteinExistence type="predicted"/>
<dbReference type="InterPro" id="IPR051675">
    <property type="entry name" value="Endo/Exo/Phosphatase_dom_1"/>
</dbReference>
<evidence type="ECO:0000313" key="4">
    <source>
        <dbReference type="Proteomes" id="UP001165541"/>
    </source>
</evidence>
<sequence>MLGKLVFTILALFSTGVFAAIEVNTATQAQLEAVRGVGPKLSARILAERGKERFADWEDLIDRVRGVGPAAAERLSQAGLTVNGRAYSEAVVTPGVPRDTRPPAPAARLRQ</sequence>
<comment type="caution">
    <text evidence="3">The sequence shown here is derived from an EMBL/GenBank/DDBJ whole genome shotgun (WGS) entry which is preliminary data.</text>
</comment>
<accession>A0ABT0YIL0</accession>
<keyword evidence="4" id="KW-1185">Reference proteome</keyword>
<dbReference type="SUPFAM" id="SSF47781">
    <property type="entry name" value="RuvA domain 2-like"/>
    <property type="match status" value="1"/>
</dbReference>
<feature type="signal peptide" evidence="2">
    <location>
        <begin position="1"/>
        <end position="19"/>
    </location>
</feature>
<keyword evidence="2" id="KW-0732">Signal</keyword>
<gene>
    <name evidence="3" type="ORF">M8A51_00695</name>
</gene>
<protein>
    <submittedName>
        <fullName evidence="3">DUF655 domain-containing protein</fullName>
    </submittedName>
</protein>